<reference evidence="2 3" key="1">
    <citation type="submission" date="2020-07" db="EMBL/GenBank/DDBJ databases">
        <title>Sequencing the genomes of 1000 actinobacteria strains.</title>
        <authorList>
            <person name="Klenk H.-P."/>
        </authorList>
    </citation>
    <scope>NUCLEOTIDE SEQUENCE [LARGE SCALE GENOMIC DNA]</scope>
    <source>
        <strain evidence="2 3">DSM 40398</strain>
    </source>
</reference>
<protein>
    <recommendedName>
        <fullName evidence="1">CD-NTase-associated protein 16 NUDIX domain-containing protein</fullName>
    </recommendedName>
</protein>
<evidence type="ECO:0000313" key="2">
    <source>
        <dbReference type="EMBL" id="NYD48028.1"/>
    </source>
</evidence>
<accession>A0A7Y9EHY8</accession>
<dbReference type="EMBL" id="JACCBA010000001">
    <property type="protein sequence ID" value="NYD48028.1"/>
    <property type="molecule type" value="Genomic_DNA"/>
</dbReference>
<name>A0A7Y9EHY8_9ACTN</name>
<gene>
    <name evidence="2" type="ORF">BJY14_004011</name>
</gene>
<keyword evidence="3" id="KW-1185">Reference proteome</keyword>
<feature type="domain" description="CD-NTase-associated protein 16 NUDIX" evidence="1">
    <location>
        <begin position="38"/>
        <end position="237"/>
    </location>
</feature>
<dbReference type="AlphaFoldDB" id="A0A7Y9EHY8"/>
<organism evidence="2 3">
    <name type="scientific">Actinomadura luteofluorescens</name>
    <dbReference type="NCBI Taxonomy" id="46163"/>
    <lineage>
        <taxon>Bacteria</taxon>
        <taxon>Bacillati</taxon>
        <taxon>Actinomycetota</taxon>
        <taxon>Actinomycetes</taxon>
        <taxon>Streptosporangiales</taxon>
        <taxon>Thermomonosporaceae</taxon>
        <taxon>Actinomadura</taxon>
    </lineage>
</organism>
<proteinExistence type="predicted"/>
<evidence type="ECO:0000259" key="1">
    <source>
        <dbReference type="Pfam" id="PF18167"/>
    </source>
</evidence>
<sequence length="251" mass="28519">MAAGILATLITGVSAVFWRNRRDLRLLWGAVPYRRTTRVSVSALLRIRDDDFCVLFHTPYTSGSYGPPGGVCKYRSTAEPDLERIGFRPQRVAREGDPMRADLRGFVPRQKLPAFARWVRKGADRESGPECLRRELVEELAEIGHPELVYGIEKLDFMLIRTVVDGPHRVPGRDYRQIRFHHVYNLVTNDSRAVELRERLLELGRDGSEEYVICASGDDIIQGRQGDHLIGSHTAFLIGARKVWGELPSIR</sequence>
<dbReference type="InterPro" id="IPR040829">
    <property type="entry name" value="Cap16_NUDIX"/>
</dbReference>
<comment type="caution">
    <text evidence="2">The sequence shown here is derived from an EMBL/GenBank/DDBJ whole genome shotgun (WGS) entry which is preliminary data.</text>
</comment>
<dbReference type="Pfam" id="PF18167">
    <property type="entry name" value="Sa_NUDIX"/>
    <property type="match status" value="1"/>
</dbReference>
<evidence type="ECO:0000313" key="3">
    <source>
        <dbReference type="Proteomes" id="UP000529783"/>
    </source>
</evidence>
<dbReference type="Proteomes" id="UP000529783">
    <property type="component" value="Unassembled WGS sequence"/>
</dbReference>